<accession>A0AA36M4V8</accession>
<name>A0AA36M4V8_CYLNA</name>
<protein>
    <submittedName>
        <fullName evidence="1">Uncharacterized protein</fullName>
    </submittedName>
</protein>
<reference evidence="1" key="1">
    <citation type="submission" date="2023-07" db="EMBL/GenBank/DDBJ databases">
        <authorList>
            <consortium name="CYATHOMIX"/>
        </authorList>
    </citation>
    <scope>NUCLEOTIDE SEQUENCE</scope>
    <source>
        <strain evidence="1">N/A</strain>
    </source>
</reference>
<dbReference type="AlphaFoldDB" id="A0AA36M4V8"/>
<sequence length="71" mass="7840">MLRDHHFGSLGPLMLLQATMGQQQQFNATGQEDDVVTQGLFNWIGRGLKYLFPGILGGAVQGGMDYYANKH</sequence>
<organism evidence="1 2">
    <name type="scientific">Cylicocyclus nassatus</name>
    <name type="common">Nematode worm</name>
    <dbReference type="NCBI Taxonomy" id="53992"/>
    <lineage>
        <taxon>Eukaryota</taxon>
        <taxon>Metazoa</taxon>
        <taxon>Ecdysozoa</taxon>
        <taxon>Nematoda</taxon>
        <taxon>Chromadorea</taxon>
        <taxon>Rhabditida</taxon>
        <taxon>Rhabditina</taxon>
        <taxon>Rhabditomorpha</taxon>
        <taxon>Strongyloidea</taxon>
        <taxon>Strongylidae</taxon>
        <taxon>Cylicocyclus</taxon>
    </lineage>
</organism>
<dbReference type="EMBL" id="CATQJL010000223">
    <property type="protein sequence ID" value="CAJ0598999.1"/>
    <property type="molecule type" value="Genomic_DNA"/>
</dbReference>
<gene>
    <name evidence="1" type="ORF">CYNAS_LOCUS10982</name>
</gene>
<dbReference type="Proteomes" id="UP001176961">
    <property type="component" value="Unassembled WGS sequence"/>
</dbReference>
<comment type="caution">
    <text evidence="1">The sequence shown here is derived from an EMBL/GenBank/DDBJ whole genome shotgun (WGS) entry which is preliminary data.</text>
</comment>
<proteinExistence type="predicted"/>
<keyword evidence="2" id="KW-1185">Reference proteome</keyword>
<evidence type="ECO:0000313" key="2">
    <source>
        <dbReference type="Proteomes" id="UP001176961"/>
    </source>
</evidence>
<evidence type="ECO:0000313" key="1">
    <source>
        <dbReference type="EMBL" id="CAJ0598999.1"/>
    </source>
</evidence>